<organism evidence="1 2">
    <name type="scientific">Lelliottia nimipressuralis</name>
    <dbReference type="NCBI Taxonomy" id="69220"/>
    <lineage>
        <taxon>Bacteria</taxon>
        <taxon>Pseudomonadati</taxon>
        <taxon>Pseudomonadota</taxon>
        <taxon>Gammaproteobacteria</taxon>
        <taxon>Enterobacterales</taxon>
        <taxon>Enterobacteriaceae</taxon>
        <taxon>Lelliottia</taxon>
    </lineage>
</organism>
<evidence type="ECO:0008006" key="3">
    <source>
        <dbReference type="Google" id="ProtNLM"/>
    </source>
</evidence>
<evidence type="ECO:0000313" key="2">
    <source>
        <dbReference type="Proteomes" id="UP000628560"/>
    </source>
</evidence>
<comment type="caution">
    <text evidence="1">The sequence shown here is derived from an EMBL/GenBank/DDBJ whole genome shotgun (WGS) entry which is preliminary data.</text>
</comment>
<sequence>MMMNKITLRWTLIVLAIAAPLLYAWYIHYQRNHFSCEAHVTVVDDNYLLDVMMDYSFMNGEGSYATSGEYTQKGQPPVEVSNKIAFNYWREAGDIIMVSSDTSGRPKRNEAFRLDVPDFFRLRDRGLKVQITPANASSYFIIYRNAPVIYCAKE</sequence>
<proteinExistence type="predicted"/>
<dbReference type="RefSeq" id="WP_181827442.1">
    <property type="nucleotide sequence ID" value="NZ_DALYVD010000004.1"/>
</dbReference>
<dbReference type="AlphaFoldDB" id="A0ABD4K8A5"/>
<protein>
    <recommendedName>
        <fullName evidence="3">FidL-like membrane protein</fullName>
    </recommendedName>
</protein>
<dbReference type="Proteomes" id="UP000628560">
    <property type="component" value="Unassembled WGS sequence"/>
</dbReference>
<gene>
    <name evidence="1" type="ORF">ISP11_07900</name>
</gene>
<reference evidence="1 2" key="1">
    <citation type="submission" date="2020-11" db="EMBL/GenBank/DDBJ databases">
        <title>Identification of Lelliottia nimipressuralis from Wound Infection by Whole Genome-Based Bacterial Identification.</title>
        <authorList>
            <person name="Navarathna D.H."/>
            <person name="Choi H."/>
            <person name="Jinadatha C."/>
            <person name="Chatterjee P."/>
            <person name="Hwang M."/>
        </authorList>
    </citation>
    <scope>NUCLEOTIDE SEQUENCE [LARGE SCALE GENOMIC DNA]</scope>
    <source>
        <strain evidence="1 2">DN2020</strain>
    </source>
</reference>
<dbReference type="EMBL" id="JADIXP010000004">
    <property type="protein sequence ID" value="MBF4177787.1"/>
    <property type="molecule type" value="Genomic_DNA"/>
</dbReference>
<evidence type="ECO:0000313" key="1">
    <source>
        <dbReference type="EMBL" id="MBF4177787.1"/>
    </source>
</evidence>
<accession>A0ABD4K8A5</accession>
<name>A0ABD4K8A5_9ENTR</name>